<accession>A0A3M8D6M8</accession>
<dbReference type="InterPro" id="IPR009057">
    <property type="entry name" value="Homeodomain-like_sf"/>
</dbReference>
<dbReference type="PANTHER" id="PTHR30055:SF211">
    <property type="entry name" value="TRANSCRIPTIONAL REGULATOR, TETR FAMILY"/>
    <property type="match status" value="1"/>
</dbReference>
<protein>
    <submittedName>
        <fullName evidence="4">TetR family transcriptional regulator</fullName>
    </submittedName>
</protein>
<reference evidence="4 5" key="1">
    <citation type="submission" date="2018-10" db="EMBL/GenBank/DDBJ databases">
        <title>Phylogenomics of Brevibacillus.</title>
        <authorList>
            <person name="Dunlap C."/>
        </authorList>
    </citation>
    <scope>NUCLEOTIDE SEQUENCE [LARGE SCALE GENOMIC DNA]</scope>
    <source>
        <strain evidence="4 5">JCM 15085</strain>
    </source>
</reference>
<dbReference type="PRINTS" id="PR00455">
    <property type="entry name" value="HTHTETR"/>
</dbReference>
<dbReference type="InterPro" id="IPR013571">
    <property type="entry name" value="Tscrpt_reg_QacR_C"/>
</dbReference>
<proteinExistence type="predicted"/>
<evidence type="ECO:0000256" key="1">
    <source>
        <dbReference type="ARBA" id="ARBA00023125"/>
    </source>
</evidence>
<dbReference type="Gene3D" id="1.10.357.10">
    <property type="entry name" value="Tetracycline Repressor, domain 2"/>
    <property type="match status" value="1"/>
</dbReference>
<dbReference type="GO" id="GO:0000976">
    <property type="term" value="F:transcription cis-regulatory region binding"/>
    <property type="evidence" value="ECO:0007669"/>
    <property type="project" value="TreeGrafter"/>
</dbReference>
<dbReference type="PANTHER" id="PTHR30055">
    <property type="entry name" value="HTH-TYPE TRANSCRIPTIONAL REGULATOR RUTR"/>
    <property type="match status" value="1"/>
</dbReference>
<comment type="caution">
    <text evidence="4">The sequence shown here is derived from an EMBL/GenBank/DDBJ whole genome shotgun (WGS) entry which is preliminary data.</text>
</comment>
<feature type="domain" description="HTH tetR-type" evidence="3">
    <location>
        <begin position="12"/>
        <end position="72"/>
    </location>
</feature>
<evidence type="ECO:0000259" key="3">
    <source>
        <dbReference type="PROSITE" id="PS50977"/>
    </source>
</evidence>
<evidence type="ECO:0000313" key="4">
    <source>
        <dbReference type="EMBL" id="RNB83473.1"/>
    </source>
</evidence>
<dbReference type="InterPro" id="IPR036271">
    <property type="entry name" value="Tet_transcr_reg_TetR-rel_C_sf"/>
</dbReference>
<dbReference type="InterPro" id="IPR001647">
    <property type="entry name" value="HTH_TetR"/>
</dbReference>
<name>A0A3M8D6M8_9BACL</name>
<sequence>MRTKGSRSRGNTETKQRIALVSKDLFSLKGYLGTSIEDIIAASGSSKGNLYYHFKSKEELFLFLLEEQVDEWIEQWSAKEKQFGTAAEKLYGLADHVAEDFQNPLIRAADEFRASEAAAPAVSEQILLAVQRQRKIFHSVLQEAIDEGVIDRRHDPDQLAQILYAVFAGLNTARHEPLAASAELHRMAVSVFLHGTAARSTAEAVPLKLHIVPESARKQTSDKP</sequence>
<dbReference type="SUPFAM" id="SSF48498">
    <property type="entry name" value="Tetracyclin repressor-like, C-terminal domain"/>
    <property type="match status" value="1"/>
</dbReference>
<evidence type="ECO:0000256" key="2">
    <source>
        <dbReference type="PROSITE-ProRule" id="PRU00335"/>
    </source>
</evidence>
<dbReference type="GO" id="GO:0003700">
    <property type="term" value="F:DNA-binding transcription factor activity"/>
    <property type="evidence" value="ECO:0007669"/>
    <property type="project" value="InterPro"/>
</dbReference>
<organism evidence="4 5">
    <name type="scientific">Brevibacillus panacihumi</name>
    <dbReference type="NCBI Taxonomy" id="497735"/>
    <lineage>
        <taxon>Bacteria</taxon>
        <taxon>Bacillati</taxon>
        <taxon>Bacillota</taxon>
        <taxon>Bacilli</taxon>
        <taxon>Bacillales</taxon>
        <taxon>Paenibacillaceae</taxon>
        <taxon>Brevibacillus</taxon>
    </lineage>
</organism>
<dbReference type="AlphaFoldDB" id="A0A3M8D6M8"/>
<dbReference type="Pfam" id="PF08360">
    <property type="entry name" value="TetR_C_5"/>
    <property type="match status" value="1"/>
</dbReference>
<gene>
    <name evidence="4" type="ORF">EDM58_05005</name>
</gene>
<dbReference type="GO" id="GO:0045892">
    <property type="term" value="P:negative regulation of DNA-templated transcription"/>
    <property type="evidence" value="ECO:0007669"/>
    <property type="project" value="InterPro"/>
</dbReference>
<dbReference type="Pfam" id="PF00440">
    <property type="entry name" value="TetR_N"/>
    <property type="match status" value="1"/>
</dbReference>
<evidence type="ECO:0000313" key="5">
    <source>
        <dbReference type="Proteomes" id="UP000281915"/>
    </source>
</evidence>
<dbReference type="EMBL" id="RHHT01000007">
    <property type="protein sequence ID" value="RNB83473.1"/>
    <property type="molecule type" value="Genomic_DNA"/>
</dbReference>
<dbReference type="InterPro" id="IPR023772">
    <property type="entry name" value="DNA-bd_HTH_TetR-type_CS"/>
</dbReference>
<dbReference type="Gene3D" id="1.10.10.60">
    <property type="entry name" value="Homeodomain-like"/>
    <property type="match status" value="1"/>
</dbReference>
<dbReference type="SUPFAM" id="SSF46689">
    <property type="entry name" value="Homeodomain-like"/>
    <property type="match status" value="1"/>
</dbReference>
<dbReference type="PROSITE" id="PS01081">
    <property type="entry name" value="HTH_TETR_1"/>
    <property type="match status" value="1"/>
</dbReference>
<keyword evidence="1 2" id="KW-0238">DNA-binding</keyword>
<feature type="DNA-binding region" description="H-T-H motif" evidence="2">
    <location>
        <begin position="35"/>
        <end position="54"/>
    </location>
</feature>
<dbReference type="Proteomes" id="UP000281915">
    <property type="component" value="Unassembled WGS sequence"/>
</dbReference>
<dbReference type="InterPro" id="IPR050109">
    <property type="entry name" value="HTH-type_TetR-like_transc_reg"/>
</dbReference>
<dbReference type="PROSITE" id="PS50977">
    <property type="entry name" value="HTH_TETR_2"/>
    <property type="match status" value="1"/>
</dbReference>